<gene>
    <name evidence="2" type="ORF">ABW02_06755</name>
</gene>
<dbReference type="AlphaFoldDB" id="A0A0J1IMT6"/>
<organism evidence="2 3">
    <name type="scientific">Niallia circulans</name>
    <name type="common">Bacillus circulans</name>
    <dbReference type="NCBI Taxonomy" id="1397"/>
    <lineage>
        <taxon>Bacteria</taxon>
        <taxon>Bacillati</taxon>
        <taxon>Bacillota</taxon>
        <taxon>Bacilli</taxon>
        <taxon>Bacillales</taxon>
        <taxon>Bacillaceae</taxon>
        <taxon>Niallia</taxon>
    </lineage>
</organism>
<dbReference type="EMBL" id="LDPH01000004">
    <property type="protein sequence ID" value="KLV27218.1"/>
    <property type="molecule type" value="Genomic_DNA"/>
</dbReference>
<feature type="coiled-coil region" evidence="1">
    <location>
        <begin position="196"/>
        <end position="238"/>
    </location>
</feature>
<accession>A0A0J1IMT6</accession>
<keyword evidence="1" id="KW-0175">Coiled coil</keyword>
<evidence type="ECO:0000313" key="3">
    <source>
        <dbReference type="Proteomes" id="UP000036045"/>
    </source>
</evidence>
<keyword evidence="3" id="KW-1185">Reference proteome</keyword>
<comment type="caution">
    <text evidence="2">The sequence shown here is derived from an EMBL/GenBank/DDBJ whole genome shotgun (WGS) entry which is preliminary data.</text>
</comment>
<dbReference type="RefSeq" id="WP_047941193.1">
    <property type="nucleotide sequence ID" value="NZ_LDPH01000004.1"/>
</dbReference>
<dbReference type="Proteomes" id="UP000036045">
    <property type="component" value="Unassembled WGS sequence"/>
</dbReference>
<evidence type="ECO:0000313" key="2">
    <source>
        <dbReference type="EMBL" id="KLV27218.1"/>
    </source>
</evidence>
<evidence type="ECO:0000256" key="1">
    <source>
        <dbReference type="SAM" id="Coils"/>
    </source>
</evidence>
<dbReference type="OrthoDB" id="9801392at2"/>
<protein>
    <submittedName>
        <fullName evidence="2">Uncharacterized protein</fullName>
    </submittedName>
</protein>
<sequence length="423" mass="50571">MNHNLNLKCEVCKNVVRLKVYAGYVLENQFAFTCPECSITIDGYLIWNENVEGEFIKEFKCKNAKITEDENETHMLQIATEFFTDKIKRFDMNDPTMFFSPFIMDTVEFDVKQKKQMMVQYISDNFEKSLTTSLRIWELYKNQKIKYLNRQLILHKFVKPVPVGQVLQIDYLDTLREVIYRPFIPFLSEKNFLVKIKKFRELLNNVKKNHKHETQELYNDLRDLIENAEENLIHLLKNFSEFYDSIWPIILADIYKGENISEIKEKRGILTTNFENLKDYYVEAFEILCSLLPIYLGVQNIKNRGNRNKFEENISKEFKTIQSLKDYYIKVVNKGNKVKFFEKENIFTSLFDIPYLLNNIVRNSIGHHSYEYVADEQLIYFKDRNKKESLYLIEFSDLLYTTFYGTFVSLELVIFMKELNSIE</sequence>
<reference evidence="2 3" key="1">
    <citation type="submission" date="2015-05" db="EMBL/GenBank/DDBJ databases">
        <title>Whole genome sequence and identification of bacterial endophytes from Costus igneus.</title>
        <authorList>
            <person name="Lee Y.P."/>
            <person name="Gan H.M."/>
            <person name="Eng W."/>
            <person name="Wheatley M.S."/>
            <person name="Caraballo A."/>
            <person name="Polter S."/>
            <person name="Savka M.A."/>
            <person name="Hudson A.O."/>
        </authorList>
    </citation>
    <scope>NUCLEOTIDE SEQUENCE [LARGE SCALE GENOMIC DNA]</scope>
    <source>
        <strain evidence="2 3">RIT379</strain>
    </source>
</reference>
<proteinExistence type="predicted"/>
<dbReference type="PATRIC" id="fig|1397.4.peg.4025"/>
<name>A0A0J1IMT6_NIACI</name>